<gene>
    <name evidence="4" type="ORF">AFM12_16620</name>
</gene>
<feature type="domain" description="HTH tetR-type" evidence="3">
    <location>
        <begin position="6"/>
        <end position="66"/>
    </location>
</feature>
<comment type="caution">
    <text evidence="4">The sequence shown here is derived from an EMBL/GenBank/DDBJ whole genome shotgun (WGS) entry which is preliminary data.</text>
</comment>
<organism evidence="4 5">
    <name type="scientific">Jiulongibacter sediminis</name>
    <dbReference type="NCBI Taxonomy" id="1605367"/>
    <lineage>
        <taxon>Bacteria</taxon>
        <taxon>Pseudomonadati</taxon>
        <taxon>Bacteroidota</taxon>
        <taxon>Cytophagia</taxon>
        <taxon>Cytophagales</taxon>
        <taxon>Leadbetterellaceae</taxon>
        <taxon>Jiulongibacter</taxon>
    </lineage>
</organism>
<dbReference type="RefSeq" id="WP_055150537.1">
    <property type="nucleotide sequence ID" value="NZ_JXSZ01000013.1"/>
</dbReference>
<dbReference type="InterPro" id="IPR009057">
    <property type="entry name" value="Homeodomain-like_sf"/>
</dbReference>
<dbReference type="SUPFAM" id="SSF46689">
    <property type="entry name" value="Homeodomain-like"/>
    <property type="match status" value="1"/>
</dbReference>
<dbReference type="STRING" id="1605367.AFM12_16620"/>
<protein>
    <recommendedName>
        <fullName evidence="3">HTH tetR-type domain-containing protein</fullName>
    </recommendedName>
</protein>
<keyword evidence="1 2" id="KW-0238">DNA-binding</keyword>
<dbReference type="PROSITE" id="PS50977">
    <property type="entry name" value="HTH_TETR_2"/>
    <property type="match status" value="1"/>
</dbReference>
<evidence type="ECO:0000256" key="2">
    <source>
        <dbReference type="PROSITE-ProRule" id="PRU00335"/>
    </source>
</evidence>
<proteinExistence type="predicted"/>
<dbReference type="InterPro" id="IPR001647">
    <property type="entry name" value="HTH_TetR"/>
</dbReference>
<dbReference type="InterPro" id="IPR050624">
    <property type="entry name" value="HTH-type_Tx_Regulator"/>
</dbReference>
<keyword evidence="5" id="KW-1185">Reference proteome</keyword>
<accession>A0A0P7BIC2</accession>
<evidence type="ECO:0000256" key="1">
    <source>
        <dbReference type="ARBA" id="ARBA00023125"/>
    </source>
</evidence>
<reference evidence="4 5" key="1">
    <citation type="submission" date="2015-07" db="EMBL/GenBank/DDBJ databases">
        <title>The draft genome sequence of Leadbetterella sp. JN14-9.</title>
        <authorList>
            <person name="Liu Y."/>
            <person name="Du J."/>
            <person name="Shao Z."/>
        </authorList>
    </citation>
    <scope>NUCLEOTIDE SEQUENCE [LARGE SCALE GENOMIC DNA]</scope>
    <source>
        <strain evidence="4 5">JN14-9</strain>
    </source>
</reference>
<dbReference type="Pfam" id="PF14278">
    <property type="entry name" value="TetR_C_8"/>
    <property type="match status" value="1"/>
</dbReference>
<sequence>MDRRVKKSRQALFDAFTKLMVEYPFQKLSIAMVTKEADVNRGTFYLHFKDKFELREQCIDMHLNQLMTSCTGGSKEEFTSKKAMLTTFDYLNANAAFYKVMLTGEDNTFFRKRMEEILKIGLSDFIESKPINNPIDKEIMMQATISAGAGLIEWWLTKRNDLEPIYLVDRFWDIINVER</sequence>
<dbReference type="PANTHER" id="PTHR43479:SF7">
    <property type="entry name" value="TETR-FAMILY TRANSCRIPTIONAL REGULATOR"/>
    <property type="match status" value="1"/>
</dbReference>
<dbReference type="PANTHER" id="PTHR43479">
    <property type="entry name" value="ACREF/ENVCD OPERON REPRESSOR-RELATED"/>
    <property type="match status" value="1"/>
</dbReference>
<evidence type="ECO:0000313" key="4">
    <source>
        <dbReference type="EMBL" id="KPM46862.1"/>
    </source>
</evidence>
<dbReference type="InterPro" id="IPR039532">
    <property type="entry name" value="TetR_C_Firmicutes"/>
</dbReference>
<dbReference type="Pfam" id="PF00440">
    <property type="entry name" value="TetR_N"/>
    <property type="match status" value="1"/>
</dbReference>
<dbReference type="Proteomes" id="UP000050454">
    <property type="component" value="Unassembled WGS sequence"/>
</dbReference>
<dbReference type="OrthoDB" id="9787680at2"/>
<evidence type="ECO:0000259" key="3">
    <source>
        <dbReference type="PROSITE" id="PS50977"/>
    </source>
</evidence>
<evidence type="ECO:0000313" key="5">
    <source>
        <dbReference type="Proteomes" id="UP000050454"/>
    </source>
</evidence>
<dbReference type="AlphaFoldDB" id="A0A0P7BIC2"/>
<name>A0A0P7BIC2_9BACT</name>
<dbReference type="GO" id="GO:0003677">
    <property type="term" value="F:DNA binding"/>
    <property type="evidence" value="ECO:0007669"/>
    <property type="project" value="UniProtKB-UniRule"/>
</dbReference>
<feature type="DNA-binding region" description="H-T-H motif" evidence="2">
    <location>
        <begin position="29"/>
        <end position="48"/>
    </location>
</feature>
<dbReference type="Gene3D" id="1.10.357.10">
    <property type="entry name" value="Tetracycline Repressor, domain 2"/>
    <property type="match status" value="1"/>
</dbReference>
<dbReference type="EMBL" id="LGTQ01000013">
    <property type="protein sequence ID" value="KPM46862.1"/>
    <property type="molecule type" value="Genomic_DNA"/>
</dbReference>
<dbReference type="PATRIC" id="fig|1605367.3.peg.757"/>